<dbReference type="Gene3D" id="3.20.20.450">
    <property type="entry name" value="EAL domain"/>
    <property type="match status" value="1"/>
</dbReference>
<proteinExistence type="predicted"/>
<dbReference type="SUPFAM" id="SSF55073">
    <property type="entry name" value="Nucleotide cyclase"/>
    <property type="match status" value="1"/>
</dbReference>
<dbReference type="InterPro" id="IPR043128">
    <property type="entry name" value="Rev_trsase/Diguanyl_cyclase"/>
</dbReference>
<dbReference type="AlphaFoldDB" id="A0A9D7K495"/>
<dbReference type="PROSITE" id="PS50883">
    <property type="entry name" value="EAL"/>
    <property type="match status" value="1"/>
</dbReference>
<evidence type="ECO:0000259" key="10">
    <source>
        <dbReference type="PROSITE" id="PS50887"/>
    </source>
</evidence>
<dbReference type="Pfam" id="PF03924">
    <property type="entry name" value="CHASE"/>
    <property type="match status" value="1"/>
</dbReference>
<dbReference type="InterPro" id="IPR052155">
    <property type="entry name" value="Biofilm_reg_signaling"/>
</dbReference>
<evidence type="ECO:0000259" key="8">
    <source>
        <dbReference type="PROSITE" id="PS50839"/>
    </source>
</evidence>
<dbReference type="PROSITE" id="PS50112">
    <property type="entry name" value="PAS"/>
    <property type="match status" value="1"/>
</dbReference>
<dbReference type="InterPro" id="IPR042240">
    <property type="entry name" value="CHASE_sf"/>
</dbReference>
<dbReference type="FunFam" id="3.20.20.450:FF:000001">
    <property type="entry name" value="Cyclic di-GMP phosphodiesterase yahA"/>
    <property type="match status" value="1"/>
</dbReference>
<dbReference type="GO" id="GO:0071732">
    <property type="term" value="P:cellular response to nitric oxide"/>
    <property type="evidence" value="ECO:0007669"/>
    <property type="project" value="UniProtKB-ARBA"/>
</dbReference>
<evidence type="ECO:0000256" key="6">
    <source>
        <dbReference type="SAM" id="Phobius"/>
    </source>
</evidence>
<feature type="domain" description="PAS" evidence="7">
    <location>
        <begin position="362"/>
        <end position="412"/>
    </location>
</feature>
<dbReference type="SUPFAM" id="SSF55785">
    <property type="entry name" value="PYP-like sensor domain (PAS domain)"/>
    <property type="match status" value="1"/>
</dbReference>
<dbReference type="SMART" id="SM00091">
    <property type="entry name" value="PAS"/>
    <property type="match status" value="1"/>
</dbReference>
<dbReference type="InterPro" id="IPR035965">
    <property type="entry name" value="PAS-like_dom_sf"/>
</dbReference>
<comment type="catalytic activity">
    <reaction evidence="5">
        <text>3',3'-c-di-GMP + H2O = 5'-phosphoguanylyl(3'-&gt;5')guanosine + H(+)</text>
        <dbReference type="Rhea" id="RHEA:24902"/>
        <dbReference type="ChEBI" id="CHEBI:15377"/>
        <dbReference type="ChEBI" id="CHEBI:15378"/>
        <dbReference type="ChEBI" id="CHEBI:58754"/>
        <dbReference type="ChEBI" id="CHEBI:58805"/>
        <dbReference type="EC" id="3.1.4.52"/>
    </reaction>
    <physiologicalReaction direction="left-to-right" evidence="5">
        <dbReference type="Rhea" id="RHEA:24903"/>
    </physiologicalReaction>
</comment>
<dbReference type="NCBIfam" id="TIGR00229">
    <property type="entry name" value="sensory_box"/>
    <property type="match status" value="1"/>
</dbReference>
<evidence type="ECO:0000313" key="11">
    <source>
        <dbReference type="EMBL" id="MBK8524392.1"/>
    </source>
</evidence>
<dbReference type="CDD" id="cd01949">
    <property type="entry name" value="GGDEF"/>
    <property type="match status" value="1"/>
</dbReference>
<dbReference type="InterPro" id="IPR006189">
    <property type="entry name" value="CHASE_dom"/>
</dbReference>
<dbReference type="GO" id="GO:0071111">
    <property type="term" value="F:cyclic-guanylate-specific phosphodiesterase activity"/>
    <property type="evidence" value="ECO:0007669"/>
    <property type="project" value="UniProtKB-EC"/>
</dbReference>
<evidence type="ECO:0000256" key="3">
    <source>
        <dbReference type="ARBA" id="ARBA00022989"/>
    </source>
</evidence>
<dbReference type="SMART" id="SM00267">
    <property type="entry name" value="GGDEF"/>
    <property type="match status" value="1"/>
</dbReference>
<keyword evidence="4 6" id="KW-0472">Membrane</keyword>
<dbReference type="Pfam" id="PF08448">
    <property type="entry name" value="PAS_4"/>
    <property type="match status" value="1"/>
</dbReference>
<feature type="domain" description="GGDEF" evidence="10">
    <location>
        <begin position="515"/>
        <end position="648"/>
    </location>
</feature>
<dbReference type="PANTHER" id="PTHR44757">
    <property type="entry name" value="DIGUANYLATE CYCLASE DGCP"/>
    <property type="match status" value="1"/>
</dbReference>
<comment type="caution">
    <text evidence="11">The sequence shown here is derived from an EMBL/GenBank/DDBJ whole genome shotgun (WGS) entry which is preliminary data.</text>
</comment>
<gene>
    <name evidence="11" type="ORF">IPL58_09905</name>
</gene>
<evidence type="ECO:0000256" key="2">
    <source>
        <dbReference type="ARBA" id="ARBA00022692"/>
    </source>
</evidence>
<feature type="domain" description="CHASE" evidence="8">
    <location>
        <begin position="142"/>
        <end position="246"/>
    </location>
</feature>
<evidence type="ECO:0000259" key="9">
    <source>
        <dbReference type="PROSITE" id="PS50883"/>
    </source>
</evidence>
<dbReference type="EMBL" id="JADJUC010000009">
    <property type="protein sequence ID" value="MBK8524392.1"/>
    <property type="molecule type" value="Genomic_DNA"/>
</dbReference>
<evidence type="ECO:0000256" key="1">
    <source>
        <dbReference type="ARBA" id="ARBA00004370"/>
    </source>
</evidence>
<keyword evidence="2 6" id="KW-0812">Transmembrane</keyword>
<dbReference type="InterPro" id="IPR001633">
    <property type="entry name" value="EAL_dom"/>
</dbReference>
<dbReference type="Gene3D" id="3.30.70.270">
    <property type="match status" value="1"/>
</dbReference>
<dbReference type="SMART" id="SM00052">
    <property type="entry name" value="EAL"/>
    <property type="match status" value="1"/>
</dbReference>
<dbReference type="InterPro" id="IPR000160">
    <property type="entry name" value="GGDEF_dom"/>
</dbReference>
<evidence type="ECO:0000313" key="12">
    <source>
        <dbReference type="Proteomes" id="UP000886689"/>
    </source>
</evidence>
<keyword evidence="3 6" id="KW-1133">Transmembrane helix</keyword>
<reference evidence="11" key="1">
    <citation type="submission" date="2020-10" db="EMBL/GenBank/DDBJ databases">
        <title>Connecting structure to function with the recovery of over 1000 high-quality activated sludge metagenome-assembled genomes encoding full-length rRNA genes using long-read sequencing.</title>
        <authorList>
            <person name="Singleton C.M."/>
            <person name="Petriglieri F."/>
            <person name="Kristensen J.M."/>
            <person name="Kirkegaard R.H."/>
            <person name="Michaelsen T.Y."/>
            <person name="Andersen M.H."/>
            <person name="Karst S.M."/>
            <person name="Dueholm M.S."/>
            <person name="Nielsen P.H."/>
            <person name="Albertsen M."/>
        </authorList>
    </citation>
    <scope>NUCLEOTIDE SEQUENCE</scope>
    <source>
        <strain evidence="11">Hirt_18-Q3-R61-65_BATAC.395</strain>
    </source>
</reference>
<dbReference type="PANTHER" id="PTHR44757:SF2">
    <property type="entry name" value="BIOFILM ARCHITECTURE MAINTENANCE PROTEIN MBAA"/>
    <property type="match status" value="1"/>
</dbReference>
<dbReference type="PROSITE" id="PS50887">
    <property type="entry name" value="GGDEF"/>
    <property type="match status" value="1"/>
</dbReference>
<dbReference type="CDD" id="cd00130">
    <property type="entry name" value="PAS"/>
    <property type="match status" value="1"/>
</dbReference>
<feature type="transmembrane region" description="Helical" evidence="6">
    <location>
        <begin position="22"/>
        <end position="41"/>
    </location>
</feature>
<sequence length="922" mass="101525">MPADFLNTPAKDTTRALRPQRWMAWLALTLGSCLSLLGWHVSKDNAANLTQARFEARSDEVHATIEARLTAYAQVLRGGQTYIGATGHPDRAGLARLHETLRISDNYPGMTGVVYIRYFKHAERIGVEKTIRKDEPDFSIRPAGTRNEYAVVTAVEPHTSTNLPVIGSDSWAHPTRRATLVAARDSGDNRITPKLNLVIDDPASPQPAFLMYQAVYRNGSIPITTEGRRAALLGYIAAGFRIDALMLGMLGKVPSDVALRVHDAAEAGAGTLFHASHPDFDFQQSRYHRTRALEIGGRTWRIDYAALPAFDAETGGQLASGRLLAGGALVSLLLFVIVWSLATTRARAETMARRMTRSLREGETKLRALFEQAPIGVWLLDRDGKLLDCNEKFAEYAGTPRNQIVGRSILAEADDTSLNEAIRRAIAGETVQLESPYRFANSSHVPTFSWHFQPVELDGDLAFVLCFVEDISARKVAEAHIEDLAHHDTLTGLANRALLKDRLQQAISAATRRKTQIAILFIDLDFFKLVNDTVGHSAGDTLLIEMAGRLRHCVRESDTLARIGGDEFVILLTNIRDMQDCIRVAEKSIAAISQPLQIDSHTFNITGSIGIAIWPDDGKDSETLTRNADVAMYHAKKSGRNNYQFFTADMNARALEQAAMERSLREALALDQFCLHFQAQVNGENGSIVGAETLLRWQHPELGLLLPGKFIEIAEGRGLIAPMGRWVLRAACCQMQNWRQAGWPELRVAVNISPIQFRKNHLLTDIADALRESGLPPSLLALEITEGAVMEDVAHASHLLQQIRQLGVTVEIDDFGTGHSSLAYLKQLPIQRLKIDRSFVRDVPGDPDDTAIVEAIISLAGSLKLEIIAEGVETDAQRQFLLAHGCVAMQGYHFSRPLPADEFGALLREAGKTNAIAQKTGV</sequence>
<dbReference type="Pfam" id="PF00990">
    <property type="entry name" value="GGDEF"/>
    <property type="match status" value="1"/>
</dbReference>
<protein>
    <submittedName>
        <fullName evidence="11">EAL domain-containing protein</fullName>
    </submittedName>
</protein>
<dbReference type="FunFam" id="3.30.70.270:FF:000001">
    <property type="entry name" value="Diguanylate cyclase domain protein"/>
    <property type="match status" value="1"/>
</dbReference>
<evidence type="ECO:0000256" key="5">
    <source>
        <dbReference type="ARBA" id="ARBA00051114"/>
    </source>
</evidence>
<organism evidence="11 12">
    <name type="scientific">Candidatus Proximibacter danicus</name>
    <dbReference type="NCBI Taxonomy" id="2954365"/>
    <lineage>
        <taxon>Bacteria</taxon>
        <taxon>Pseudomonadati</taxon>
        <taxon>Pseudomonadota</taxon>
        <taxon>Betaproteobacteria</taxon>
        <taxon>Candidatus Proximibacter</taxon>
    </lineage>
</organism>
<feature type="transmembrane region" description="Helical" evidence="6">
    <location>
        <begin position="323"/>
        <end position="342"/>
    </location>
</feature>
<dbReference type="InterPro" id="IPR013656">
    <property type="entry name" value="PAS_4"/>
</dbReference>
<dbReference type="GO" id="GO:0007165">
    <property type="term" value="P:signal transduction"/>
    <property type="evidence" value="ECO:0007669"/>
    <property type="project" value="UniProtKB-ARBA"/>
</dbReference>
<dbReference type="CDD" id="cd01948">
    <property type="entry name" value="EAL"/>
    <property type="match status" value="1"/>
</dbReference>
<dbReference type="PROSITE" id="PS50839">
    <property type="entry name" value="CHASE"/>
    <property type="match status" value="1"/>
</dbReference>
<dbReference type="SUPFAM" id="SSF141868">
    <property type="entry name" value="EAL domain-like"/>
    <property type="match status" value="1"/>
</dbReference>
<accession>A0A9D7K495</accession>
<feature type="domain" description="EAL" evidence="9">
    <location>
        <begin position="657"/>
        <end position="911"/>
    </location>
</feature>
<dbReference type="InterPro" id="IPR029787">
    <property type="entry name" value="Nucleotide_cyclase"/>
</dbReference>
<dbReference type="Gene3D" id="3.30.450.20">
    <property type="entry name" value="PAS domain"/>
    <property type="match status" value="1"/>
</dbReference>
<dbReference type="SMART" id="SM01079">
    <property type="entry name" value="CHASE"/>
    <property type="match status" value="1"/>
</dbReference>
<comment type="subcellular location">
    <subcellularLocation>
        <location evidence="1">Membrane</location>
    </subcellularLocation>
</comment>
<dbReference type="NCBIfam" id="TIGR00254">
    <property type="entry name" value="GGDEF"/>
    <property type="match status" value="1"/>
</dbReference>
<name>A0A9D7K495_9PROT</name>
<dbReference type="InterPro" id="IPR000014">
    <property type="entry name" value="PAS"/>
</dbReference>
<evidence type="ECO:0000259" key="7">
    <source>
        <dbReference type="PROSITE" id="PS50112"/>
    </source>
</evidence>
<dbReference type="InterPro" id="IPR035919">
    <property type="entry name" value="EAL_sf"/>
</dbReference>
<dbReference type="Gene3D" id="3.30.450.350">
    <property type="entry name" value="CHASE domain"/>
    <property type="match status" value="1"/>
</dbReference>
<dbReference type="Pfam" id="PF00563">
    <property type="entry name" value="EAL"/>
    <property type="match status" value="1"/>
</dbReference>
<dbReference type="Proteomes" id="UP000886689">
    <property type="component" value="Unassembled WGS sequence"/>
</dbReference>
<evidence type="ECO:0000256" key="4">
    <source>
        <dbReference type="ARBA" id="ARBA00023136"/>
    </source>
</evidence>
<dbReference type="GO" id="GO:0016020">
    <property type="term" value="C:membrane"/>
    <property type="evidence" value="ECO:0007669"/>
    <property type="project" value="UniProtKB-SubCell"/>
</dbReference>